<evidence type="ECO:0000313" key="1">
    <source>
        <dbReference type="EMBL" id="MDP9607910.1"/>
    </source>
</evidence>
<evidence type="ECO:0000313" key="2">
    <source>
        <dbReference type="Proteomes" id="UP001234880"/>
    </source>
</evidence>
<comment type="caution">
    <text evidence="1">The sequence shown here is derived from an EMBL/GenBank/DDBJ whole genome shotgun (WGS) entry which is preliminary data.</text>
</comment>
<accession>A0ABT9KI55</accession>
<reference evidence="1 2" key="1">
    <citation type="submission" date="2023-07" db="EMBL/GenBank/DDBJ databases">
        <title>Sequencing the genomes of 1000 actinobacteria strains.</title>
        <authorList>
            <person name="Klenk H.-P."/>
        </authorList>
    </citation>
    <scope>NUCLEOTIDE SEQUENCE [LARGE SCALE GENOMIC DNA]</scope>
    <source>
        <strain evidence="1 2">DSM 41600</strain>
    </source>
</reference>
<dbReference type="RefSeq" id="WP_307109922.1">
    <property type="nucleotide sequence ID" value="NZ_JAURUE010000001.1"/>
</dbReference>
<dbReference type="Proteomes" id="UP001234880">
    <property type="component" value="Unassembled WGS sequence"/>
</dbReference>
<protein>
    <submittedName>
        <fullName evidence="1">Uncharacterized protein</fullName>
    </submittedName>
</protein>
<organism evidence="1 2">
    <name type="scientific">Streptomyces demainii</name>
    <dbReference type="NCBI Taxonomy" id="588122"/>
    <lineage>
        <taxon>Bacteria</taxon>
        <taxon>Bacillati</taxon>
        <taxon>Actinomycetota</taxon>
        <taxon>Actinomycetes</taxon>
        <taxon>Kitasatosporales</taxon>
        <taxon>Streptomycetaceae</taxon>
        <taxon>Streptomyces</taxon>
    </lineage>
</organism>
<gene>
    <name evidence="1" type="ORF">JOF35_000187</name>
</gene>
<dbReference type="EMBL" id="JAURUE010000001">
    <property type="protein sequence ID" value="MDP9607910.1"/>
    <property type="molecule type" value="Genomic_DNA"/>
</dbReference>
<sequence length="128" mass="13702">MGLSTVSVTVEGSDPEKAGPGVVVALSAHGHLAAYSVRTDMTLTGSGWVASVALVPESAEAGYDDLPWRCGWEPYIFQGLPSVDPDEIGHAVDEKRARQILRVLAADGILQRLDTDRAVYRLADDPEQ</sequence>
<proteinExistence type="predicted"/>
<name>A0ABT9KI55_9ACTN</name>
<keyword evidence="2" id="KW-1185">Reference proteome</keyword>